<evidence type="ECO:0000313" key="14">
    <source>
        <dbReference type="Proteomes" id="UP001162131"/>
    </source>
</evidence>
<dbReference type="Proteomes" id="UP001162131">
    <property type="component" value="Unassembled WGS sequence"/>
</dbReference>
<keyword evidence="10" id="KW-0449">Lipoprotein</keyword>
<keyword evidence="3" id="KW-0813">Transport</keyword>
<keyword evidence="7" id="KW-0653">Protein transport</keyword>
<name>A0AAU9INU0_9CILI</name>
<keyword evidence="14" id="KW-1185">Reference proteome</keyword>
<evidence type="ECO:0000256" key="7">
    <source>
        <dbReference type="ARBA" id="ARBA00022927"/>
    </source>
</evidence>
<keyword evidence="6" id="KW-0931">ER-Golgi transport</keyword>
<dbReference type="InterPro" id="IPR006689">
    <property type="entry name" value="Small_GTPase_ARF/SAR"/>
</dbReference>
<feature type="binding site" evidence="12">
    <location>
        <position position="31"/>
    </location>
    <ligand>
        <name>Mg(2+)</name>
        <dbReference type="ChEBI" id="CHEBI:18420"/>
    </ligand>
</feature>
<dbReference type="EMBL" id="CAJZBQ010000010">
    <property type="protein sequence ID" value="CAG9313450.1"/>
    <property type="molecule type" value="Genomic_DNA"/>
</dbReference>
<evidence type="ECO:0000256" key="6">
    <source>
        <dbReference type="ARBA" id="ARBA00022892"/>
    </source>
</evidence>
<evidence type="ECO:0000256" key="5">
    <source>
        <dbReference type="ARBA" id="ARBA00022741"/>
    </source>
</evidence>
<comment type="caution">
    <text evidence="13">The sequence shown here is derived from an EMBL/GenBank/DDBJ whole genome shotgun (WGS) entry which is preliminary data.</text>
</comment>
<evidence type="ECO:0000313" key="13">
    <source>
        <dbReference type="EMBL" id="CAG9313450.1"/>
    </source>
</evidence>
<comment type="subcellular location">
    <subcellularLocation>
        <location evidence="1">Golgi apparatus</location>
    </subcellularLocation>
</comment>
<feature type="binding site" evidence="12">
    <location>
        <position position="48"/>
    </location>
    <ligand>
        <name>Mg(2+)</name>
        <dbReference type="ChEBI" id="CHEBI:18420"/>
    </ligand>
</feature>
<dbReference type="GO" id="GO:0046872">
    <property type="term" value="F:metal ion binding"/>
    <property type="evidence" value="ECO:0007669"/>
    <property type="project" value="UniProtKB-KW"/>
</dbReference>
<accession>A0AAU9INU0</accession>
<keyword evidence="12" id="KW-0479">Metal-binding</keyword>
<keyword evidence="4" id="KW-0519">Myristate</keyword>
<dbReference type="GO" id="GO:0016192">
    <property type="term" value="P:vesicle-mediated transport"/>
    <property type="evidence" value="ECO:0007669"/>
    <property type="project" value="UniProtKB-KW"/>
</dbReference>
<dbReference type="PROSITE" id="PS51417">
    <property type="entry name" value="ARF"/>
    <property type="match status" value="1"/>
</dbReference>
<protein>
    <recommendedName>
        <fullName evidence="15">ADP-ribosylation factor</fullName>
    </recommendedName>
</protein>
<dbReference type="GO" id="GO:0005525">
    <property type="term" value="F:GTP binding"/>
    <property type="evidence" value="ECO:0007669"/>
    <property type="project" value="UniProtKB-KW"/>
</dbReference>
<evidence type="ECO:0000256" key="8">
    <source>
        <dbReference type="ARBA" id="ARBA00023034"/>
    </source>
</evidence>
<reference evidence="13" key="1">
    <citation type="submission" date="2021-09" db="EMBL/GenBank/DDBJ databases">
        <authorList>
            <consortium name="AG Swart"/>
            <person name="Singh M."/>
            <person name="Singh A."/>
            <person name="Seah K."/>
            <person name="Emmerich C."/>
        </authorList>
    </citation>
    <scope>NUCLEOTIDE SEQUENCE</scope>
    <source>
        <strain evidence="13">ATCC30299</strain>
    </source>
</reference>
<evidence type="ECO:0000256" key="1">
    <source>
        <dbReference type="ARBA" id="ARBA00004555"/>
    </source>
</evidence>
<sequence length="133" mass="15465">METSVSHLWSRFTRHEDLRIVMIGLDGAGKTTIFYKLKIGETLVLVSTNGPNEENLRYKNIQFLVWDIGGEEKSRVLWYHYYYYYDDTDAIIFVLNSSDMERIEEAKDELHKAANNSSLRNSTSLFLSSQIAM</sequence>
<dbReference type="Pfam" id="PF00025">
    <property type="entry name" value="Arf"/>
    <property type="match status" value="1"/>
</dbReference>
<gene>
    <name evidence="13" type="ORF">BSTOLATCC_MIC8715</name>
</gene>
<dbReference type="SUPFAM" id="SSF52540">
    <property type="entry name" value="P-loop containing nucleoside triphosphate hydrolases"/>
    <property type="match status" value="1"/>
</dbReference>
<dbReference type="Gene3D" id="3.40.50.300">
    <property type="entry name" value="P-loop containing nucleotide triphosphate hydrolases"/>
    <property type="match status" value="1"/>
</dbReference>
<evidence type="ECO:0000256" key="9">
    <source>
        <dbReference type="ARBA" id="ARBA00023134"/>
    </source>
</evidence>
<dbReference type="GO" id="GO:0015031">
    <property type="term" value="P:protein transport"/>
    <property type="evidence" value="ECO:0007669"/>
    <property type="project" value="UniProtKB-KW"/>
</dbReference>
<evidence type="ECO:0008006" key="15">
    <source>
        <dbReference type="Google" id="ProtNLM"/>
    </source>
</evidence>
<evidence type="ECO:0000256" key="2">
    <source>
        <dbReference type="ARBA" id="ARBA00010290"/>
    </source>
</evidence>
<keyword evidence="5 11" id="KW-0547">Nucleotide-binding</keyword>
<keyword evidence="8" id="KW-0333">Golgi apparatus</keyword>
<dbReference type="AlphaFoldDB" id="A0AAU9INU0"/>
<dbReference type="SMART" id="SM00177">
    <property type="entry name" value="ARF"/>
    <property type="match status" value="1"/>
</dbReference>
<evidence type="ECO:0000256" key="3">
    <source>
        <dbReference type="ARBA" id="ARBA00022448"/>
    </source>
</evidence>
<feature type="binding site" evidence="11">
    <location>
        <position position="70"/>
    </location>
    <ligand>
        <name>GTP</name>
        <dbReference type="ChEBI" id="CHEBI:37565"/>
    </ligand>
</feature>
<keyword evidence="9 11" id="KW-0342">GTP-binding</keyword>
<dbReference type="GO" id="GO:0005794">
    <property type="term" value="C:Golgi apparatus"/>
    <property type="evidence" value="ECO:0007669"/>
    <property type="project" value="UniProtKB-SubCell"/>
</dbReference>
<proteinExistence type="inferred from homology"/>
<evidence type="ECO:0000256" key="12">
    <source>
        <dbReference type="PIRSR" id="PIRSR606689-2"/>
    </source>
</evidence>
<dbReference type="FunFam" id="3.40.50.300:FF:003500">
    <property type="entry name" value="ADP-ribosylation factor 1"/>
    <property type="match status" value="1"/>
</dbReference>
<feature type="binding site" evidence="11">
    <location>
        <begin position="24"/>
        <end position="31"/>
    </location>
    <ligand>
        <name>GTP</name>
        <dbReference type="ChEBI" id="CHEBI:37565"/>
    </ligand>
</feature>
<evidence type="ECO:0000256" key="4">
    <source>
        <dbReference type="ARBA" id="ARBA00022707"/>
    </source>
</evidence>
<dbReference type="GO" id="GO:0003924">
    <property type="term" value="F:GTPase activity"/>
    <property type="evidence" value="ECO:0007669"/>
    <property type="project" value="InterPro"/>
</dbReference>
<evidence type="ECO:0000256" key="10">
    <source>
        <dbReference type="ARBA" id="ARBA00023288"/>
    </source>
</evidence>
<keyword evidence="12" id="KW-0460">Magnesium</keyword>
<organism evidence="13 14">
    <name type="scientific">Blepharisma stoltei</name>
    <dbReference type="NCBI Taxonomy" id="1481888"/>
    <lineage>
        <taxon>Eukaryota</taxon>
        <taxon>Sar</taxon>
        <taxon>Alveolata</taxon>
        <taxon>Ciliophora</taxon>
        <taxon>Postciliodesmatophora</taxon>
        <taxon>Heterotrichea</taxon>
        <taxon>Heterotrichida</taxon>
        <taxon>Blepharismidae</taxon>
        <taxon>Blepharisma</taxon>
    </lineage>
</organism>
<dbReference type="PANTHER" id="PTHR11711">
    <property type="entry name" value="ADP RIBOSYLATION FACTOR-RELATED"/>
    <property type="match status" value="1"/>
</dbReference>
<dbReference type="InterPro" id="IPR024156">
    <property type="entry name" value="Small_GTPase_ARF"/>
</dbReference>
<evidence type="ECO:0000256" key="11">
    <source>
        <dbReference type="PIRSR" id="PIRSR606689-1"/>
    </source>
</evidence>
<dbReference type="InterPro" id="IPR027417">
    <property type="entry name" value="P-loop_NTPase"/>
</dbReference>
<dbReference type="PRINTS" id="PR00328">
    <property type="entry name" value="SAR1GTPBP"/>
</dbReference>
<comment type="similarity">
    <text evidence="2">Belongs to the small GTPase superfamily. Arf family.</text>
</comment>